<reference evidence="3 4" key="1">
    <citation type="submission" date="2019-02" db="EMBL/GenBank/DDBJ databases">
        <title>Deep-cultivation of Planctomycetes and their phenomic and genomic characterization uncovers novel biology.</title>
        <authorList>
            <person name="Wiegand S."/>
            <person name="Jogler M."/>
            <person name="Boedeker C."/>
            <person name="Pinto D."/>
            <person name="Vollmers J."/>
            <person name="Rivas-Marin E."/>
            <person name="Kohn T."/>
            <person name="Peeters S.H."/>
            <person name="Heuer A."/>
            <person name="Rast P."/>
            <person name="Oberbeckmann S."/>
            <person name="Bunk B."/>
            <person name="Jeske O."/>
            <person name="Meyerdierks A."/>
            <person name="Storesund J.E."/>
            <person name="Kallscheuer N."/>
            <person name="Luecker S."/>
            <person name="Lage O.M."/>
            <person name="Pohl T."/>
            <person name="Merkel B.J."/>
            <person name="Hornburger P."/>
            <person name="Mueller R.-W."/>
            <person name="Bruemmer F."/>
            <person name="Labrenz M."/>
            <person name="Spormann A.M."/>
            <person name="Op den Camp H."/>
            <person name="Overmann J."/>
            <person name="Amann R."/>
            <person name="Jetten M.S.M."/>
            <person name="Mascher T."/>
            <person name="Medema M.H."/>
            <person name="Devos D.P."/>
            <person name="Kaster A.-K."/>
            <person name="Ovreas L."/>
            <person name="Rohde M."/>
            <person name="Galperin M.Y."/>
            <person name="Jogler C."/>
        </authorList>
    </citation>
    <scope>NUCLEOTIDE SEQUENCE [LARGE SCALE GENOMIC DNA]</scope>
    <source>
        <strain evidence="3 4">FF011L</strain>
    </source>
</reference>
<organism evidence="3 4">
    <name type="scientific">Roseimaritima multifibrata</name>
    <dbReference type="NCBI Taxonomy" id="1930274"/>
    <lineage>
        <taxon>Bacteria</taxon>
        <taxon>Pseudomonadati</taxon>
        <taxon>Planctomycetota</taxon>
        <taxon>Planctomycetia</taxon>
        <taxon>Pirellulales</taxon>
        <taxon>Pirellulaceae</taxon>
        <taxon>Roseimaritima</taxon>
    </lineage>
</organism>
<feature type="signal peptide" evidence="2">
    <location>
        <begin position="1"/>
        <end position="21"/>
    </location>
</feature>
<dbReference type="RefSeq" id="WP_145352003.1">
    <property type="nucleotide sequence ID" value="NZ_CP036262.1"/>
</dbReference>
<accession>A0A517MGA7</accession>
<gene>
    <name evidence="3" type="ORF">FF011L_27000</name>
</gene>
<feature type="chain" id="PRO_5021879391" description="Cytochrome C" evidence="2">
    <location>
        <begin position="22"/>
        <end position="160"/>
    </location>
</feature>
<dbReference type="AlphaFoldDB" id="A0A517MGA7"/>
<dbReference type="OrthoDB" id="286349at2"/>
<sequence precursor="true">MKRIIVTGIFTALVAISSVHADPPDSPAVTPIGEVPGSLMRLKLVTSQQVLEGLLRRDFDTIARGANQMKRISEAAEWPRSRDTVYEHFGQTFRRQCNQLEQAAKDNSHEGVMFTYLALTTTCVNCHDYVRDSRRLAQPQPSDVQLIPSHWPSRVSKQEP</sequence>
<dbReference type="EMBL" id="CP036262">
    <property type="protein sequence ID" value="QDS93923.1"/>
    <property type="molecule type" value="Genomic_DNA"/>
</dbReference>
<feature type="region of interest" description="Disordered" evidence="1">
    <location>
        <begin position="140"/>
        <end position="160"/>
    </location>
</feature>
<dbReference type="SUPFAM" id="SSF47175">
    <property type="entry name" value="Cytochromes"/>
    <property type="match status" value="1"/>
</dbReference>
<evidence type="ECO:0000256" key="2">
    <source>
        <dbReference type="SAM" id="SignalP"/>
    </source>
</evidence>
<evidence type="ECO:0008006" key="5">
    <source>
        <dbReference type="Google" id="ProtNLM"/>
    </source>
</evidence>
<dbReference type="GO" id="GO:0020037">
    <property type="term" value="F:heme binding"/>
    <property type="evidence" value="ECO:0007669"/>
    <property type="project" value="InterPro"/>
</dbReference>
<dbReference type="InterPro" id="IPR010980">
    <property type="entry name" value="Cyt_c/b562"/>
</dbReference>
<evidence type="ECO:0000313" key="3">
    <source>
        <dbReference type="EMBL" id="QDS93923.1"/>
    </source>
</evidence>
<dbReference type="Proteomes" id="UP000320672">
    <property type="component" value="Chromosome"/>
</dbReference>
<keyword evidence="4" id="KW-1185">Reference proteome</keyword>
<proteinExistence type="predicted"/>
<evidence type="ECO:0000313" key="4">
    <source>
        <dbReference type="Proteomes" id="UP000320672"/>
    </source>
</evidence>
<dbReference type="KEGG" id="rml:FF011L_27000"/>
<dbReference type="GO" id="GO:0022900">
    <property type="term" value="P:electron transport chain"/>
    <property type="evidence" value="ECO:0007669"/>
    <property type="project" value="InterPro"/>
</dbReference>
<name>A0A517MGA7_9BACT</name>
<dbReference type="GO" id="GO:0009055">
    <property type="term" value="F:electron transfer activity"/>
    <property type="evidence" value="ECO:0007669"/>
    <property type="project" value="InterPro"/>
</dbReference>
<dbReference type="GO" id="GO:0005506">
    <property type="term" value="F:iron ion binding"/>
    <property type="evidence" value="ECO:0007669"/>
    <property type="project" value="InterPro"/>
</dbReference>
<protein>
    <recommendedName>
        <fullName evidence="5">Cytochrome C</fullName>
    </recommendedName>
</protein>
<evidence type="ECO:0000256" key="1">
    <source>
        <dbReference type="SAM" id="MobiDB-lite"/>
    </source>
</evidence>
<keyword evidence="2" id="KW-0732">Signal</keyword>